<name>A0AC60QYQ0_IXOPE</name>
<sequence length="97" mass="10948">MMALWSRGDGRKCRYRGRRRGSRKDAPLMGHPPQSSVSAAFAGDTEPQRCWTAPTACLRRCGRLHGRPPCESNWRDPRRSPGHPDDWQNLRPAQAGP</sequence>
<evidence type="ECO:0000313" key="2">
    <source>
        <dbReference type="Proteomes" id="UP000805193"/>
    </source>
</evidence>
<proteinExistence type="predicted"/>
<keyword evidence="2" id="KW-1185">Reference proteome</keyword>
<evidence type="ECO:0000313" key="1">
    <source>
        <dbReference type="EMBL" id="KAG0444337.1"/>
    </source>
</evidence>
<protein>
    <submittedName>
        <fullName evidence="1">Uncharacterized protein</fullName>
    </submittedName>
</protein>
<reference evidence="1 2" key="1">
    <citation type="journal article" date="2020" name="Cell">
        <title>Large-Scale Comparative Analyses of Tick Genomes Elucidate Their Genetic Diversity and Vector Capacities.</title>
        <authorList>
            <consortium name="Tick Genome and Microbiome Consortium (TIGMIC)"/>
            <person name="Jia N."/>
            <person name="Wang J."/>
            <person name="Shi W."/>
            <person name="Du L."/>
            <person name="Sun Y."/>
            <person name="Zhan W."/>
            <person name="Jiang J.F."/>
            <person name="Wang Q."/>
            <person name="Zhang B."/>
            <person name="Ji P."/>
            <person name="Bell-Sakyi L."/>
            <person name="Cui X.M."/>
            <person name="Yuan T.T."/>
            <person name="Jiang B.G."/>
            <person name="Yang W.F."/>
            <person name="Lam T.T."/>
            <person name="Chang Q.C."/>
            <person name="Ding S.J."/>
            <person name="Wang X.J."/>
            <person name="Zhu J.G."/>
            <person name="Ruan X.D."/>
            <person name="Zhao L."/>
            <person name="Wei J.T."/>
            <person name="Ye R.Z."/>
            <person name="Que T.C."/>
            <person name="Du C.H."/>
            <person name="Zhou Y.H."/>
            <person name="Cheng J.X."/>
            <person name="Dai P.F."/>
            <person name="Guo W.B."/>
            <person name="Han X.H."/>
            <person name="Huang E.J."/>
            <person name="Li L.F."/>
            <person name="Wei W."/>
            <person name="Gao Y.C."/>
            <person name="Liu J.Z."/>
            <person name="Shao H.Z."/>
            <person name="Wang X."/>
            <person name="Wang C.C."/>
            <person name="Yang T.C."/>
            <person name="Huo Q.B."/>
            <person name="Li W."/>
            <person name="Chen H.Y."/>
            <person name="Chen S.E."/>
            <person name="Zhou L.G."/>
            <person name="Ni X.B."/>
            <person name="Tian J.H."/>
            <person name="Sheng Y."/>
            <person name="Liu T."/>
            <person name="Pan Y.S."/>
            <person name="Xia L.Y."/>
            <person name="Li J."/>
            <person name="Zhao F."/>
            <person name="Cao W.C."/>
        </authorList>
    </citation>
    <scope>NUCLEOTIDE SEQUENCE [LARGE SCALE GENOMIC DNA]</scope>
    <source>
        <strain evidence="1">Iper-2018</strain>
    </source>
</reference>
<comment type="caution">
    <text evidence="1">The sequence shown here is derived from an EMBL/GenBank/DDBJ whole genome shotgun (WGS) entry which is preliminary data.</text>
</comment>
<organism evidence="1 2">
    <name type="scientific">Ixodes persulcatus</name>
    <name type="common">Taiga tick</name>
    <dbReference type="NCBI Taxonomy" id="34615"/>
    <lineage>
        <taxon>Eukaryota</taxon>
        <taxon>Metazoa</taxon>
        <taxon>Ecdysozoa</taxon>
        <taxon>Arthropoda</taxon>
        <taxon>Chelicerata</taxon>
        <taxon>Arachnida</taxon>
        <taxon>Acari</taxon>
        <taxon>Parasitiformes</taxon>
        <taxon>Ixodida</taxon>
        <taxon>Ixodoidea</taxon>
        <taxon>Ixodidae</taxon>
        <taxon>Ixodinae</taxon>
        <taxon>Ixodes</taxon>
    </lineage>
</organism>
<accession>A0AC60QYQ0</accession>
<dbReference type="EMBL" id="JABSTQ010002166">
    <property type="protein sequence ID" value="KAG0444337.1"/>
    <property type="molecule type" value="Genomic_DNA"/>
</dbReference>
<gene>
    <name evidence="1" type="ORF">HPB47_013908</name>
</gene>
<dbReference type="Proteomes" id="UP000805193">
    <property type="component" value="Unassembled WGS sequence"/>
</dbReference>